<proteinExistence type="predicted"/>
<evidence type="ECO:0000313" key="1">
    <source>
        <dbReference type="EMBL" id="AOO64791.1"/>
    </source>
</evidence>
<sequence>MSRKNVNKIEINVDTITYEFLVNQAKQLDLSLSLLCQHILTSHALAFTHKLSDETRFIKQQIKEPNEENRELKEIMVAYQITQLDMASYLKISQTAVSLYLSAKKENALIKKHLDQLGIDKFLMKIFKHKHLSFTENEVRVDFNPSFSNYMYKESSSYEIVKNWSESKKILFSYIISLDYIDEEGESIAKEKIFEAIDNTPKTCENELTKAEKEGLDTYISILRYCFETNPLSPPTLGASPF</sequence>
<dbReference type="Proteomes" id="UP000094609">
    <property type="component" value="Chromosome"/>
</dbReference>
<dbReference type="KEGG" id="shal:SHALO_1011"/>
<accession>A0A1D7TIH5</accession>
<dbReference type="STRING" id="1193502.SHALO_1011"/>
<organism evidence="1 2">
    <name type="scientific">Sulfurospirillum halorespirans DSM 13726</name>
    <dbReference type="NCBI Taxonomy" id="1193502"/>
    <lineage>
        <taxon>Bacteria</taxon>
        <taxon>Pseudomonadati</taxon>
        <taxon>Campylobacterota</taxon>
        <taxon>Epsilonproteobacteria</taxon>
        <taxon>Campylobacterales</taxon>
        <taxon>Sulfurospirillaceae</taxon>
        <taxon>Sulfurospirillum</taxon>
    </lineage>
</organism>
<evidence type="ECO:0000313" key="2">
    <source>
        <dbReference type="Proteomes" id="UP000094609"/>
    </source>
</evidence>
<reference evidence="2" key="1">
    <citation type="submission" date="2016-08" db="EMBL/GenBank/DDBJ databases">
        <title>Complete genome sequence of the organohalide-respiring Epsilonproteobacterium Sulfurospirillum halorespirans.</title>
        <authorList>
            <person name="Goris T."/>
            <person name="Zimmermann J."/>
            <person name="Schenz B."/>
            <person name="Lemos M."/>
            <person name="Hackermueller J."/>
            <person name="Diekert G."/>
        </authorList>
    </citation>
    <scope>NUCLEOTIDE SEQUENCE [LARGE SCALE GENOMIC DNA]</scope>
    <source>
        <strain>DSM 13726</strain>
        <strain evidence="2">PCE-M2</strain>
    </source>
</reference>
<name>A0A1D7TIH5_9BACT</name>
<protein>
    <submittedName>
        <fullName evidence="1">Uncharacterized protein</fullName>
    </submittedName>
</protein>
<gene>
    <name evidence="1" type="ORF">SHALO_1011</name>
</gene>
<dbReference type="AlphaFoldDB" id="A0A1D7TIH5"/>
<dbReference type="EMBL" id="CP017111">
    <property type="protein sequence ID" value="AOO64791.1"/>
    <property type="molecule type" value="Genomic_DNA"/>
</dbReference>
<keyword evidence="2" id="KW-1185">Reference proteome</keyword>